<proteinExistence type="predicted"/>
<gene>
    <name evidence="1" type="ORF">ACFSR9_03000</name>
</gene>
<accession>A0ABW5P003</accession>
<dbReference type="InterPro" id="IPR011004">
    <property type="entry name" value="Trimer_LpxA-like_sf"/>
</dbReference>
<dbReference type="SUPFAM" id="SSF51161">
    <property type="entry name" value="Trimeric LpxA-like enzymes"/>
    <property type="match status" value="1"/>
</dbReference>
<dbReference type="EMBL" id="JBHUMK010000011">
    <property type="protein sequence ID" value="MFD2608408.1"/>
    <property type="molecule type" value="Genomic_DNA"/>
</dbReference>
<dbReference type="Proteomes" id="UP001597475">
    <property type="component" value="Unassembled WGS sequence"/>
</dbReference>
<dbReference type="CDD" id="cd04645">
    <property type="entry name" value="LbH_gamma_CA_like"/>
    <property type="match status" value="1"/>
</dbReference>
<dbReference type="RefSeq" id="WP_386842904.1">
    <property type="nucleotide sequence ID" value="NZ_JBHUMK010000011.1"/>
</dbReference>
<evidence type="ECO:0000313" key="2">
    <source>
        <dbReference type="Proteomes" id="UP001597475"/>
    </source>
</evidence>
<name>A0ABW5P003_9DEIO</name>
<dbReference type="InterPro" id="IPR050484">
    <property type="entry name" value="Transf_Hexapept/Carb_Anhydrase"/>
</dbReference>
<dbReference type="PANTHER" id="PTHR13061">
    <property type="entry name" value="DYNACTIN SUBUNIT P25"/>
    <property type="match status" value="1"/>
</dbReference>
<dbReference type="Gene3D" id="2.160.10.10">
    <property type="entry name" value="Hexapeptide repeat proteins"/>
    <property type="match status" value="1"/>
</dbReference>
<keyword evidence="2" id="KW-1185">Reference proteome</keyword>
<sequence>MPRYALEGLYPEIHPTAFVAQSADVIGQVAVAEGASVWFGAVLRGDIEAITVGPGCNVQDGAVLHTDAGWPCVLTEHVTVGHRAIVHGATCGPGSLVGMGAVMLSGSSLGAGAILGAGALLPEGAHVPDGMLAVGIPARVVRPAPAAGNAVRYMQNAARFRAGLRELSGPVPALETVPALEPAPGPVLALEGDL</sequence>
<dbReference type="InterPro" id="IPR047324">
    <property type="entry name" value="LbH_gamma_CA-like"/>
</dbReference>
<organism evidence="1 2">
    <name type="scientific">Deinococcus taklimakanensis</name>
    <dbReference type="NCBI Taxonomy" id="536443"/>
    <lineage>
        <taxon>Bacteria</taxon>
        <taxon>Thermotogati</taxon>
        <taxon>Deinococcota</taxon>
        <taxon>Deinococci</taxon>
        <taxon>Deinococcales</taxon>
        <taxon>Deinococcaceae</taxon>
        <taxon>Deinococcus</taxon>
    </lineage>
</organism>
<comment type="caution">
    <text evidence="1">The sequence shown here is derived from an EMBL/GenBank/DDBJ whole genome shotgun (WGS) entry which is preliminary data.</text>
</comment>
<protein>
    <submittedName>
        <fullName evidence="1">Gamma carbonic anhydrase family protein</fullName>
    </submittedName>
</protein>
<evidence type="ECO:0000313" key="1">
    <source>
        <dbReference type="EMBL" id="MFD2608408.1"/>
    </source>
</evidence>
<dbReference type="PANTHER" id="PTHR13061:SF29">
    <property type="entry name" value="GAMMA CARBONIC ANHYDRASE-LIKE 1, MITOCHONDRIAL-RELATED"/>
    <property type="match status" value="1"/>
</dbReference>
<reference evidence="2" key="1">
    <citation type="journal article" date="2019" name="Int. J. Syst. Evol. Microbiol.">
        <title>The Global Catalogue of Microorganisms (GCM) 10K type strain sequencing project: providing services to taxonomists for standard genome sequencing and annotation.</title>
        <authorList>
            <consortium name="The Broad Institute Genomics Platform"/>
            <consortium name="The Broad Institute Genome Sequencing Center for Infectious Disease"/>
            <person name="Wu L."/>
            <person name="Ma J."/>
        </authorList>
    </citation>
    <scope>NUCLEOTIDE SEQUENCE [LARGE SCALE GENOMIC DNA]</scope>
    <source>
        <strain evidence="2">KCTC 33842</strain>
    </source>
</reference>